<evidence type="ECO:0000256" key="2">
    <source>
        <dbReference type="ARBA" id="ARBA00022679"/>
    </source>
</evidence>
<sequence>MMPRQPVLTRLTHARPGSQELQAIADILSSAQKVVVIAGAGVSIAAGIPDFRLLGGLYADGALFENAAFFDSRRAQLLKTALSIRDRATEYEPTETHKWPASLRPKLLRCYTQNVDMLEAKAGLATGLGPRCDCVPLHGSLANLKYHLCHEAYEWQDYRRHIEDYVIKDCNTGDSDTEGDKDEDKLALPLPCPRCSSRCETRKEAGMRLLPIGQLRPGMIMLDEAHPEGEKIAHLARGDNLASPDLLLVLGTSLRVDGPKRLLRQFAGPIHRRGGKVIRELVKTSE</sequence>
<dbReference type="Gene3D" id="3.40.50.1220">
    <property type="entry name" value="TPP-binding domain"/>
    <property type="match status" value="1"/>
</dbReference>
<dbReference type="InterPro" id="IPR050134">
    <property type="entry name" value="NAD-dep_sirtuin_deacylases"/>
</dbReference>
<comment type="similarity">
    <text evidence="1">Belongs to the sirtuin family. Class I subfamily.</text>
</comment>
<dbReference type="InterPro" id="IPR026591">
    <property type="entry name" value="Sirtuin_cat_small_dom_sf"/>
</dbReference>
<dbReference type="InterPro" id="IPR029035">
    <property type="entry name" value="DHS-like_NAD/FAD-binding_dom"/>
</dbReference>
<comment type="caution">
    <text evidence="6">The sequence shown here is derived from an EMBL/GenBank/DDBJ whole genome shotgun (WGS) entry which is preliminary data.</text>
</comment>
<dbReference type="Gene3D" id="3.30.1600.10">
    <property type="entry name" value="SIR2/SIRT2 'Small Domain"/>
    <property type="match status" value="1"/>
</dbReference>
<proteinExistence type="inferred from homology"/>
<dbReference type="GO" id="GO:0005634">
    <property type="term" value="C:nucleus"/>
    <property type="evidence" value="ECO:0007669"/>
    <property type="project" value="TreeGrafter"/>
</dbReference>
<evidence type="ECO:0000256" key="3">
    <source>
        <dbReference type="ARBA" id="ARBA00023027"/>
    </source>
</evidence>
<dbReference type="GO" id="GO:0070403">
    <property type="term" value="F:NAD+ binding"/>
    <property type="evidence" value="ECO:0007669"/>
    <property type="project" value="InterPro"/>
</dbReference>
<evidence type="ECO:0000259" key="5">
    <source>
        <dbReference type="PROSITE" id="PS50305"/>
    </source>
</evidence>
<dbReference type="PANTHER" id="PTHR11085:SF8">
    <property type="entry name" value="NAD-DEPENDENT HISTONE DEACETYLASE HST3"/>
    <property type="match status" value="1"/>
</dbReference>
<name>A0AAE0IYL6_9PEZI</name>
<dbReference type="GO" id="GO:0017136">
    <property type="term" value="F:histone deacetylase activity, NAD-dependent"/>
    <property type="evidence" value="ECO:0007669"/>
    <property type="project" value="TreeGrafter"/>
</dbReference>
<keyword evidence="7" id="KW-1185">Reference proteome</keyword>
<gene>
    <name evidence="6" type="ORF">B0T19DRAFT_418147</name>
</gene>
<keyword evidence="2" id="KW-0808">Transferase</keyword>
<dbReference type="Proteomes" id="UP001286456">
    <property type="component" value="Unassembled WGS sequence"/>
</dbReference>
<keyword evidence="3" id="KW-0520">NAD</keyword>
<dbReference type="Pfam" id="PF02146">
    <property type="entry name" value="SIR2"/>
    <property type="match status" value="1"/>
</dbReference>
<protein>
    <submittedName>
        <fullName evidence="6">DHS-like NAD/FAD-binding domain-containing protein</fullName>
    </submittedName>
</protein>
<dbReference type="PANTHER" id="PTHR11085">
    <property type="entry name" value="NAD-DEPENDENT PROTEIN DEACYLASE SIRTUIN-5, MITOCHONDRIAL-RELATED"/>
    <property type="match status" value="1"/>
</dbReference>
<comment type="caution">
    <text evidence="4">Lacks conserved residue(s) required for the propagation of feature annotation.</text>
</comment>
<reference evidence="6" key="2">
    <citation type="submission" date="2023-06" db="EMBL/GenBank/DDBJ databases">
        <authorList>
            <consortium name="Lawrence Berkeley National Laboratory"/>
            <person name="Haridas S."/>
            <person name="Hensen N."/>
            <person name="Bonometti L."/>
            <person name="Westerberg I."/>
            <person name="Brannstrom I.O."/>
            <person name="Guillou S."/>
            <person name="Cros-Aarteil S."/>
            <person name="Calhoun S."/>
            <person name="Kuo A."/>
            <person name="Mondo S."/>
            <person name="Pangilinan J."/>
            <person name="Riley R."/>
            <person name="Labutti K."/>
            <person name="Andreopoulos B."/>
            <person name="Lipzen A."/>
            <person name="Chen C."/>
            <person name="Yanf M."/>
            <person name="Daum C."/>
            <person name="Ng V."/>
            <person name="Clum A."/>
            <person name="Steindorff A."/>
            <person name="Ohm R."/>
            <person name="Martin F."/>
            <person name="Silar P."/>
            <person name="Natvig D."/>
            <person name="Lalanne C."/>
            <person name="Gautier V."/>
            <person name="Ament-Velasquez S.L."/>
            <person name="Kruys A."/>
            <person name="Hutchinson M.I."/>
            <person name="Powell A.J."/>
            <person name="Barry K."/>
            <person name="Miller A.N."/>
            <person name="Grigoriev I.V."/>
            <person name="Debuchy R."/>
            <person name="Gladieux P."/>
            <person name="Thoren M.H."/>
            <person name="Johannesson H."/>
        </authorList>
    </citation>
    <scope>NUCLEOTIDE SEQUENCE</scope>
    <source>
        <strain evidence="6">SMH4131-1</strain>
    </source>
</reference>
<dbReference type="EMBL" id="JAUEPO010000002">
    <property type="protein sequence ID" value="KAK3333465.1"/>
    <property type="molecule type" value="Genomic_DNA"/>
</dbReference>
<dbReference type="PROSITE" id="PS50305">
    <property type="entry name" value="SIRTUIN"/>
    <property type="match status" value="1"/>
</dbReference>
<evidence type="ECO:0000256" key="1">
    <source>
        <dbReference type="ARBA" id="ARBA00006924"/>
    </source>
</evidence>
<organism evidence="6 7">
    <name type="scientific">Cercophora scortea</name>
    <dbReference type="NCBI Taxonomy" id="314031"/>
    <lineage>
        <taxon>Eukaryota</taxon>
        <taxon>Fungi</taxon>
        <taxon>Dikarya</taxon>
        <taxon>Ascomycota</taxon>
        <taxon>Pezizomycotina</taxon>
        <taxon>Sordariomycetes</taxon>
        <taxon>Sordariomycetidae</taxon>
        <taxon>Sordariales</taxon>
        <taxon>Lasiosphaeriaceae</taxon>
        <taxon>Cercophora</taxon>
    </lineage>
</organism>
<evidence type="ECO:0000313" key="7">
    <source>
        <dbReference type="Proteomes" id="UP001286456"/>
    </source>
</evidence>
<dbReference type="InterPro" id="IPR026590">
    <property type="entry name" value="Ssirtuin_cat_dom"/>
</dbReference>
<dbReference type="AlphaFoldDB" id="A0AAE0IYL6"/>
<dbReference type="InterPro" id="IPR003000">
    <property type="entry name" value="Sirtuin"/>
</dbReference>
<reference evidence="6" key="1">
    <citation type="journal article" date="2023" name="Mol. Phylogenet. Evol.">
        <title>Genome-scale phylogeny and comparative genomics of the fungal order Sordariales.</title>
        <authorList>
            <person name="Hensen N."/>
            <person name="Bonometti L."/>
            <person name="Westerberg I."/>
            <person name="Brannstrom I.O."/>
            <person name="Guillou S."/>
            <person name="Cros-Aarteil S."/>
            <person name="Calhoun S."/>
            <person name="Haridas S."/>
            <person name="Kuo A."/>
            <person name="Mondo S."/>
            <person name="Pangilinan J."/>
            <person name="Riley R."/>
            <person name="LaButti K."/>
            <person name="Andreopoulos B."/>
            <person name="Lipzen A."/>
            <person name="Chen C."/>
            <person name="Yan M."/>
            <person name="Daum C."/>
            <person name="Ng V."/>
            <person name="Clum A."/>
            <person name="Steindorff A."/>
            <person name="Ohm R.A."/>
            <person name="Martin F."/>
            <person name="Silar P."/>
            <person name="Natvig D.O."/>
            <person name="Lalanne C."/>
            <person name="Gautier V."/>
            <person name="Ament-Velasquez S.L."/>
            <person name="Kruys A."/>
            <person name="Hutchinson M.I."/>
            <person name="Powell A.J."/>
            <person name="Barry K."/>
            <person name="Miller A.N."/>
            <person name="Grigoriev I.V."/>
            <person name="Debuchy R."/>
            <person name="Gladieux P."/>
            <person name="Hiltunen Thoren M."/>
            <person name="Johannesson H."/>
        </authorList>
    </citation>
    <scope>NUCLEOTIDE SEQUENCE</scope>
    <source>
        <strain evidence="6">SMH4131-1</strain>
    </source>
</reference>
<evidence type="ECO:0000256" key="4">
    <source>
        <dbReference type="PROSITE-ProRule" id="PRU00236"/>
    </source>
</evidence>
<feature type="domain" description="Deacetylase sirtuin-type" evidence="5">
    <location>
        <begin position="14"/>
        <end position="286"/>
    </location>
</feature>
<evidence type="ECO:0000313" key="6">
    <source>
        <dbReference type="EMBL" id="KAK3333465.1"/>
    </source>
</evidence>
<accession>A0AAE0IYL6</accession>
<dbReference type="SUPFAM" id="SSF52467">
    <property type="entry name" value="DHS-like NAD/FAD-binding domain"/>
    <property type="match status" value="1"/>
</dbReference>